<protein>
    <submittedName>
        <fullName evidence="1">Uncharacterized protein</fullName>
    </submittedName>
</protein>
<reference evidence="1 2" key="1">
    <citation type="submission" date="2020-12" db="EMBL/GenBank/DDBJ databases">
        <title>Revised draft genomes of Rhodomicrobium vannielii ATCC 17100 and Rhodomicrobium udaipurense JA643.</title>
        <authorList>
            <person name="Conners E.M."/>
            <person name="Davenport E.J."/>
            <person name="Bose A."/>
        </authorList>
    </citation>
    <scope>NUCLEOTIDE SEQUENCE [LARGE SCALE GENOMIC DNA]</scope>
    <source>
        <strain evidence="1 2">JA643</strain>
    </source>
</reference>
<accession>A0A8I1KIX3</accession>
<dbReference type="EMBL" id="JAEMUK010000011">
    <property type="protein sequence ID" value="MBJ7543117.1"/>
    <property type="molecule type" value="Genomic_DNA"/>
</dbReference>
<organism evidence="1 2">
    <name type="scientific">Rhodomicrobium udaipurense</name>
    <dbReference type="NCBI Taxonomy" id="1202716"/>
    <lineage>
        <taxon>Bacteria</taxon>
        <taxon>Pseudomonadati</taxon>
        <taxon>Pseudomonadota</taxon>
        <taxon>Alphaproteobacteria</taxon>
        <taxon>Hyphomicrobiales</taxon>
        <taxon>Hyphomicrobiaceae</taxon>
        <taxon>Rhodomicrobium</taxon>
    </lineage>
</organism>
<gene>
    <name evidence="1" type="ORF">JDN41_06040</name>
</gene>
<sequence length="90" mass="9996">MNDESDIATLNRRVTLLEEDAKGEKAVSRHILRKVTDNENALLEIKAELGDIRKEVSALRSEIVALRSDLPGIVATCVTAIIREELSRGR</sequence>
<name>A0A8I1KIX3_9HYPH</name>
<evidence type="ECO:0000313" key="2">
    <source>
        <dbReference type="Proteomes" id="UP000623250"/>
    </source>
</evidence>
<dbReference type="RefSeq" id="WP_013419878.1">
    <property type="nucleotide sequence ID" value="NZ_JAEMUK010000011.1"/>
</dbReference>
<dbReference type="AlphaFoldDB" id="A0A8I1KIX3"/>
<proteinExistence type="predicted"/>
<dbReference type="Proteomes" id="UP000623250">
    <property type="component" value="Unassembled WGS sequence"/>
</dbReference>
<keyword evidence="2" id="KW-1185">Reference proteome</keyword>
<comment type="caution">
    <text evidence="1">The sequence shown here is derived from an EMBL/GenBank/DDBJ whole genome shotgun (WGS) entry which is preliminary data.</text>
</comment>
<evidence type="ECO:0000313" key="1">
    <source>
        <dbReference type="EMBL" id="MBJ7543117.1"/>
    </source>
</evidence>